<keyword evidence="1" id="KW-1133">Transmembrane helix</keyword>
<sequence length="208" mass="23088">MLPVPPAPSQSLTPCHAALPFFYFRPPPTSTTGAPPPPVPILHFSCFNYSLVTSLLSPKLTTTSISANKPFKPCAATKSNRSHDPRESSFFDEDGVVRDMDGYLNYLSLEYDSVWDTKPSWCQPWTITTTGVLLIAGSWLFLRSLIVTAGVMGLVCAWWYIFLYSYPKAYLEMIAERRKRVTSGVEDTYGLGRFDREAGEGDAGPSTK</sequence>
<accession>A0ABM4VLP9</accession>
<gene>
    <name evidence="4" type="primary">LOC113716494</name>
</gene>
<dbReference type="RefSeq" id="XP_071920459.1">
    <property type="nucleotide sequence ID" value="XM_072064358.1"/>
</dbReference>
<proteinExistence type="predicted"/>
<dbReference type="PANTHER" id="PTHR36046:SF1">
    <property type="entry name" value="DUF6737 DOMAIN-CONTAINING PROTEIN"/>
    <property type="match status" value="1"/>
</dbReference>
<feature type="transmembrane region" description="Helical" evidence="1">
    <location>
        <begin position="140"/>
        <end position="161"/>
    </location>
</feature>
<evidence type="ECO:0000259" key="2">
    <source>
        <dbReference type="Pfam" id="PF20522"/>
    </source>
</evidence>
<feature type="domain" description="DUF6737" evidence="2">
    <location>
        <begin position="113"/>
        <end position="169"/>
    </location>
</feature>
<protein>
    <recommendedName>
        <fullName evidence="2">DUF6737 domain-containing protein</fullName>
    </recommendedName>
</protein>
<dbReference type="PANTHER" id="PTHR36046">
    <property type="entry name" value="PROTEIN, PUTATIVE-RELATED"/>
    <property type="match status" value="1"/>
</dbReference>
<reference evidence="3" key="1">
    <citation type="journal article" date="2025" name="Foods">
        <title>Unveiling the Microbial Signatures of Arabica Coffee Cherries: Insights into Ripeness Specific Diversity, Functional Traits, and Implications for Quality and Safety.</title>
        <authorList>
            <consortium name="RefSeq"/>
            <person name="Tenea G.N."/>
            <person name="Cifuentes V."/>
            <person name="Reyes P."/>
            <person name="Cevallos-Vallejos M."/>
        </authorList>
    </citation>
    <scope>NUCLEOTIDE SEQUENCE [LARGE SCALE GENOMIC DNA]</scope>
</reference>
<evidence type="ECO:0000313" key="3">
    <source>
        <dbReference type="Proteomes" id="UP001652660"/>
    </source>
</evidence>
<name>A0ABM4VLP9_COFAR</name>
<organism evidence="3 4">
    <name type="scientific">Coffea arabica</name>
    <name type="common">Arabian coffee</name>
    <dbReference type="NCBI Taxonomy" id="13443"/>
    <lineage>
        <taxon>Eukaryota</taxon>
        <taxon>Viridiplantae</taxon>
        <taxon>Streptophyta</taxon>
        <taxon>Embryophyta</taxon>
        <taxon>Tracheophyta</taxon>
        <taxon>Spermatophyta</taxon>
        <taxon>Magnoliopsida</taxon>
        <taxon>eudicotyledons</taxon>
        <taxon>Gunneridae</taxon>
        <taxon>Pentapetalae</taxon>
        <taxon>asterids</taxon>
        <taxon>lamiids</taxon>
        <taxon>Gentianales</taxon>
        <taxon>Rubiaceae</taxon>
        <taxon>Ixoroideae</taxon>
        <taxon>Gardenieae complex</taxon>
        <taxon>Bertiereae - Coffeeae clade</taxon>
        <taxon>Coffeeae</taxon>
        <taxon>Coffea</taxon>
    </lineage>
</organism>
<keyword evidence="1" id="KW-0472">Membrane</keyword>
<dbReference type="GeneID" id="113716494"/>
<reference evidence="4" key="2">
    <citation type="submission" date="2025-08" db="UniProtKB">
        <authorList>
            <consortium name="RefSeq"/>
        </authorList>
    </citation>
    <scope>IDENTIFICATION</scope>
    <source>
        <tissue evidence="4">Leaves</tissue>
    </source>
</reference>
<keyword evidence="1" id="KW-0812">Transmembrane</keyword>
<evidence type="ECO:0000313" key="4">
    <source>
        <dbReference type="RefSeq" id="XP_071920459.1"/>
    </source>
</evidence>
<dbReference type="Pfam" id="PF20522">
    <property type="entry name" value="DUF6737"/>
    <property type="match status" value="1"/>
</dbReference>
<dbReference type="Proteomes" id="UP001652660">
    <property type="component" value="Chromosome 1e"/>
</dbReference>
<evidence type="ECO:0000256" key="1">
    <source>
        <dbReference type="SAM" id="Phobius"/>
    </source>
</evidence>
<dbReference type="InterPro" id="IPR046625">
    <property type="entry name" value="DUF6737"/>
</dbReference>
<keyword evidence="3" id="KW-1185">Reference proteome</keyword>